<sequence>MGFPQAFGRASAEPTTPVYLENITGARYLDKPAEVAAFEHVWHDWRRSPSVRQTQEFDQAIIEEHRG</sequence>
<name>A0A1H6WHJ8_9ACTN</name>
<evidence type="ECO:0000313" key="1">
    <source>
        <dbReference type="EMBL" id="SEJ16418.1"/>
    </source>
</evidence>
<evidence type="ECO:0008006" key="3">
    <source>
        <dbReference type="Google" id="ProtNLM"/>
    </source>
</evidence>
<evidence type="ECO:0000313" key="2">
    <source>
        <dbReference type="Proteomes" id="UP000198707"/>
    </source>
</evidence>
<keyword evidence="2" id="KW-1185">Reference proteome</keyword>
<dbReference type="AlphaFoldDB" id="A0A1H6WHJ8"/>
<dbReference type="RefSeq" id="WP_175510330.1">
    <property type="nucleotide sequence ID" value="NZ_BOPI01000013.1"/>
</dbReference>
<dbReference type="Proteomes" id="UP000198707">
    <property type="component" value="Unassembled WGS sequence"/>
</dbReference>
<gene>
    <name evidence="1" type="ORF">SAMN05443287_103184</name>
</gene>
<proteinExistence type="predicted"/>
<organism evidence="1 2">
    <name type="scientific">Micromonospora phaseoli</name>
    <dbReference type="NCBI Taxonomy" id="1144548"/>
    <lineage>
        <taxon>Bacteria</taxon>
        <taxon>Bacillati</taxon>
        <taxon>Actinomycetota</taxon>
        <taxon>Actinomycetes</taxon>
        <taxon>Micromonosporales</taxon>
        <taxon>Micromonosporaceae</taxon>
        <taxon>Micromonospora</taxon>
    </lineage>
</organism>
<protein>
    <recommendedName>
        <fullName evidence="3">DUF5753 domain-containing protein</fullName>
    </recommendedName>
</protein>
<dbReference type="EMBL" id="FNYV01000003">
    <property type="protein sequence ID" value="SEJ16418.1"/>
    <property type="molecule type" value="Genomic_DNA"/>
</dbReference>
<dbReference type="STRING" id="1144548.SAMN05443287_103184"/>
<reference evidence="2" key="1">
    <citation type="submission" date="2016-10" db="EMBL/GenBank/DDBJ databases">
        <authorList>
            <person name="Varghese N."/>
            <person name="Submissions S."/>
        </authorList>
    </citation>
    <scope>NUCLEOTIDE SEQUENCE [LARGE SCALE GENOMIC DNA]</scope>
    <source>
        <strain evidence="2">CGMCC 4.7038</strain>
    </source>
</reference>
<accession>A0A1H6WHJ8</accession>